<evidence type="ECO:0000256" key="1">
    <source>
        <dbReference type="ARBA" id="ARBA00004651"/>
    </source>
</evidence>
<evidence type="ECO:0000256" key="5">
    <source>
        <dbReference type="ARBA" id="ARBA00023136"/>
    </source>
</evidence>
<accession>A0A327QZ65</accession>
<dbReference type="OrthoDB" id="1493141at2"/>
<comment type="subcellular location">
    <subcellularLocation>
        <location evidence="1">Cell membrane</location>
        <topology evidence="1">Multi-pass membrane protein</topology>
    </subcellularLocation>
</comment>
<keyword evidence="4 6" id="KW-1133">Transmembrane helix</keyword>
<keyword evidence="3 6" id="KW-0812">Transmembrane</keyword>
<feature type="domain" description="VTT" evidence="7">
    <location>
        <begin position="31"/>
        <end position="153"/>
    </location>
</feature>
<dbReference type="Pfam" id="PF09335">
    <property type="entry name" value="VTT_dom"/>
    <property type="match status" value="1"/>
</dbReference>
<reference evidence="8 9" key="1">
    <citation type="submission" date="2018-06" db="EMBL/GenBank/DDBJ databases">
        <title>Genomic Encyclopedia of Archaeal and Bacterial Type Strains, Phase II (KMG-II): from individual species to whole genera.</title>
        <authorList>
            <person name="Goeker M."/>
        </authorList>
    </citation>
    <scope>NUCLEOTIDE SEQUENCE [LARGE SCALE GENOMIC DNA]</scope>
    <source>
        <strain evidence="8 9">DSM 23522</strain>
    </source>
</reference>
<name>A0A327QZ65_9FLAO</name>
<evidence type="ECO:0000256" key="2">
    <source>
        <dbReference type="ARBA" id="ARBA00022475"/>
    </source>
</evidence>
<feature type="transmembrane region" description="Helical" evidence="6">
    <location>
        <begin position="52"/>
        <end position="74"/>
    </location>
</feature>
<dbReference type="PANTHER" id="PTHR42709:SF6">
    <property type="entry name" value="UNDECAPRENYL PHOSPHATE TRANSPORTER A"/>
    <property type="match status" value="1"/>
</dbReference>
<comment type="caution">
    <text evidence="8">The sequence shown here is derived from an EMBL/GenBank/DDBJ whole genome shotgun (WGS) entry which is preliminary data.</text>
</comment>
<dbReference type="GO" id="GO:0005886">
    <property type="term" value="C:plasma membrane"/>
    <property type="evidence" value="ECO:0007669"/>
    <property type="project" value="UniProtKB-SubCell"/>
</dbReference>
<proteinExistence type="predicted"/>
<dbReference type="RefSeq" id="WP_111624654.1">
    <property type="nucleotide sequence ID" value="NZ_QLLN01000006.1"/>
</dbReference>
<sequence length="196" mass="22557">METHDITYYVAHYSYLGIFIWFFIIDQLTPIPEELVLVTVGYLTHTDIANPIFAGIAALLGLMVVDNIYFYLAFTGNKWTQKLQQKKRAQILKKFQDKLKKHQVRTLLIIAFIPKVRFFGPILAGLGKMHYRNFFLVNMMGSLAYVSVYICLGFFFHSAMEKLINQVDIVRHSVFGGIILLMAVIISVLVSKWLSK</sequence>
<keyword evidence="9" id="KW-1185">Reference proteome</keyword>
<evidence type="ECO:0000313" key="9">
    <source>
        <dbReference type="Proteomes" id="UP000249696"/>
    </source>
</evidence>
<keyword evidence="5 6" id="KW-0472">Membrane</keyword>
<feature type="transmembrane region" description="Helical" evidence="6">
    <location>
        <begin position="104"/>
        <end position="123"/>
    </location>
</feature>
<evidence type="ECO:0000259" key="7">
    <source>
        <dbReference type="Pfam" id="PF09335"/>
    </source>
</evidence>
<gene>
    <name evidence="8" type="ORF">LV92_03286</name>
</gene>
<feature type="transmembrane region" description="Helical" evidence="6">
    <location>
        <begin position="135"/>
        <end position="157"/>
    </location>
</feature>
<feature type="transmembrane region" description="Helical" evidence="6">
    <location>
        <begin position="7"/>
        <end position="25"/>
    </location>
</feature>
<dbReference type="EMBL" id="QLLN01000006">
    <property type="protein sequence ID" value="RAJ09068.1"/>
    <property type="molecule type" value="Genomic_DNA"/>
</dbReference>
<feature type="transmembrane region" description="Helical" evidence="6">
    <location>
        <begin position="169"/>
        <end position="190"/>
    </location>
</feature>
<protein>
    <submittedName>
        <fullName evidence="8">Membrane protein DedA with SNARE-associated domain</fullName>
    </submittedName>
</protein>
<dbReference type="PANTHER" id="PTHR42709">
    <property type="entry name" value="ALKALINE PHOSPHATASE LIKE PROTEIN"/>
    <property type="match status" value="1"/>
</dbReference>
<dbReference type="InterPro" id="IPR051311">
    <property type="entry name" value="DedA_domain"/>
</dbReference>
<dbReference type="InterPro" id="IPR032816">
    <property type="entry name" value="VTT_dom"/>
</dbReference>
<evidence type="ECO:0000256" key="3">
    <source>
        <dbReference type="ARBA" id="ARBA00022692"/>
    </source>
</evidence>
<dbReference type="Proteomes" id="UP000249696">
    <property type="component" value="Unassembled WGS sequence"/>
</dbReference>
<evidence type="ECO:0000256" key="6">
    <source>
        <dbReference type="SAM" id="Phobius"/>
    </source>
</evidence>
<dbReference type="AlphaFoldDB" id="A0A327QZ65"/>
<evidence type="ECO:0000256" key="4">
    <source>
        <dbReference type="ARBA" id="ARBA00022989"/>
    </source>
</evidence>
<keyword evidence="2" id="KW-1003">Cell membrane</keyword>
<organism evidence="8 9">
    <name type="scientific">Arenibacter echinorum</name>
    <dbReference type="NCBI Taxonomy" id="440515"/>
    <lineage>
        <taxon>Bacteria</taxon>
        <taxon>Pseudomonadati</taxon>
        <taxon>Bacteroidota</taxon>
        <taxon>Flavobacteriia</taxon>
        <taxon>Flavobacteriales</taxon>
        <taxon>Flavobacteriaceae</taxon>
        <taxon>Arenibacter</taxon>
    </lineage>
</organism>
<evidence type="ECO:0000313" key="8">
    <source>
        <dbReference type="EMBL" id="RAJ09068.1"/>
    </source>
</evidence>